<keyword evidence="1" id="KW-0193">Cuticle</keyword>
<protein>
    <submittedName>
        <fullName evidence="3">Cuticle Protein CPR RR-1</fullName>
    </submittedName>
    <submittedName>
        <fullName evidence="5">Larval cuticle protein LCP-22-like</fullName>
    </submittedName>
</protein>
<dbReference type="Proteomes" id="UP000711488">
    <property type="component" value="Unassembled WGS sequence"/>
</dbReference>
<organism evidence="3">
    <name type="scientific">Hyalella azteca</name>
    <name type="common">Amphipod</name>
    <dbReference type="NCBI Taxonomy" id="294128"/>
    <lineage>
        <taxon>Eukaryota</taxon>
        <taxon>Metazoa</taxon>
        <taxon>Ecdysozoa</taxon>
        <taxon>Arthropoda</taxon>
        <taxon>Crustacea</taxon>
        <taxon>Multicrustacea</taxon>
        <taxon>Malacostraca</taxon>
        <taxon>Eumalacostraca</taxon>
        <taxon>Peracarida</taxon>
        <taxon>Amphipoda</taxon>
        <taxon>Senticaudata</taxon>
        <taxon>Talitrida</taxon>
        <taxon>Talitroidea</taxon>
        <taxon>Hyalellidae</taxon>
        <taxon>Hyalella</taxon>
    </lineage>
</organism>
<feature type="chain" id="PRO_5044628607" evidence="2">
    <location>
        <begin position="20"/>
        <end position="117"/>
    </location>
</feature>
<dbReference type="GO" id="GO:0008010">
    <property type="term" value="F:structural constituent of chitin-based larval cuticle"/>
    <property type="evidence" value="ECO:0007669"/>
    <property type="project" value="TreeGrafter"/>
</dbReference>
<keyword evidence="2" id="KW-0732">Signal</keyword>
<dbReference type="PANTHER" id="PTHR10380:SF238">
    <property type="entry name" value="CUTICULAR PROTEIN 65EA-RELATED"/>
    <property type="match status" value="1"/>
</dbReference>
<dbReference type="Pfam" id="PF00379">
    <property type="entry name" value="Chitin_bind_4"/>
    <property type="match status" value="1"/>
</dbReference>
<dbReference type="RefSeq" id="XP_018018467.1">
    <property type="nucleotide sequence ID" value="XM_018162978.2"/>
</dbReference>
<evidence type="ECO:0000256" key="1">
    <source>
        <dbReference type="PROSITE-ProRule" id="PRU00497"/>
    </source>
</evidence>
<reference evidence="3" key="2">
    <citation type="journal article" date="2018" name="Environ. Sci. Technol.">
        <title>The Toxicogenome of Hyalella azteca: A Model for Sediment Ecotoxicology and Evolutionary Toxicology.</title>
        <authorList>
            <person name="Poynton H.C."/>
            <person name="Hasenbein S."/>
            <person name="Benoit J.B."/>
            <person name="Sepulveda M.S."/>
            <person name="Poelchau M.F."/>
            <person name="Hughes D.S.T."/>
            <person name="Murali S.C."/>
            <person name="Chen S."/>
            <person name="Glastad K.M."/>
            <person name="Goodisman M.A.D."/>
            <person name="Werren J.H."/>
            <person name="Vineis J.H."/>
            <person name="Bowen J.L."/>
            <person name="Friedrich M."/>
            <person name="Jones J."/>
            <person name="Robertson H.M."/>
            <person name="Feyereisen R."/>
            <person name="Mechler-Hickson A."/>
            <person name="Mathers N."/>
            <person name="Lee C.E."/>
            <person name="Colbourne J.K."/>
            <person name="Biales A."/>
            <person name="Johnston J.S."/>
            <person name="Wellborn G.A."/>
            <person name="Rosendale A.J."/>
            <person name="Cridge A.G."/>
            <person name="Munoz-Torres M.C."/>
            <person name="Bain P.A."/>
            <person name="Manny A.R."/>
            <person name="Major K.M."/>
            <person name="Lambert F.N."/>
            <person name="Vulpe C.D."/>
            <person name="Tuck P."/>
            <person name="Blalock B.J."/>
            <person name="Lin Y.Y."/>
            <person name="Smith M.E."/>
            <person name="Ochoa-Acuna H."/>
            <person name="Chen M.M."/>
            <person name="Childers C.P."/>
            <person name="Qu J."/>
            <person name="Dugan S."/>
            <person name="Lee S.L."/>
            <person name="Chao H."/>
            <person name="Dinh H."/>
            <person name="Han Y."/>
            <person name="Doddapaneni H."/>
            <person name="Worley K.C."/>
            <person name="Muzny D.M."/>
            <person name="Gibbs R.A."/>
            <person name="Richards S."/>
        </authorList>
    </citation>
    <scope>NUCLEOTIDE SEQUENCE</scope>
    <source>
        <strain evidence="3">HAZT.00-mixed</strain>
        <tissue evidence="3">Whole organism</tissue>
    </source>
</reference>
<dbReference type="EMBL" id="JQDR03004930">
    <property type="protein sequence ID" value="KAA0201830.1"/>
    <property type="molecule type" value="Genomic_DNA"/>
</dbReference>
<reference evidence="5" key="4">
    <citation type="submission" date="2025-04" db="UniProtKB">
        <authorList>
            <consortium name="RefSeq"/>
        </authorList>
    </citation>
    <scope>IDENTIFICATION</scope>
    <source>
        <tissue evidence="5">Whole organism</tissue>
    </source>
</reference>
<dbReference type="OMA" id="ATFQGAH"/>
<sequence length="117" mass="12726">MNSLGFVFSLLTVSAMALAMPQLGGGRNDAQATIVRDDRNINNDGSYQFMYETSNGIFRQEQGRENNGMEQSGGWSYTSPEGIPVEITFVSNAGGYQPVGALLPVAPPLPYQRTQVY</sequence>
<evidence type="ECO:0000313" key="5">
    <source>
        <dbReference type="RefSeq" id="XP_018018467.1"/>
    </source>
</evidence>
<dbReference type="InterPro" id="IPR050468">
    <property type="entry name" value="Cuticle_Struct_Prot"/>
</dbReference>
<feature type="signal peptide" evidence="2">
    <location>
        <begin position="1"/>
        <end position="19"/>
    </location>
</feature>
<dbReference type="PANTHER" id="PTHR10380">
    <property type="entry name" value="CUTICLE PROTEIN"/>
    <property type="match status" value="1"/>
</dbReference>
<accession>A0A6A0H7V7</accession>
<gene>
    <name evidence="5" type="primary">LOC108674986</name>
    <name evidence="3" type="ORF">HAZT_HAZT001859</name>
</gene>
<dbReference type="GO" id="GO:0062129">
    <property type="term" value="C:chitin-based extracellular matrix"/>
    <property type="evidence" value="ECO:0007669"/>
    <property type="project" value="TreeGrafter"/>
</dbReference>
<dbReference type="KEGG" id="hazt:108674986"/>
<reference evidence="3" key="1">
    <citation type="submission" date="2014-08" db="EMBL/GenBank/DDBJ databases">
        <authorList>
            <person name="Murali S."/>
            <person name="Richards S."/>
            <person name="Bandaranaike D."/>
            <person name="Bellair M."/>
            <person name="Blankenburg K."/>
            <person name="Chao H."/>
            <person name="Dinh H."/>
            <person name="Doddapaneni H."/>
            <person name="Dugan-Rocha S."/>
            <person name="Elkadiri S."/>
            <person name="Gnanaolivu R."/>
            <person name="Hughes D."/>
            <person name="Lee S."/>
            <person name="Li M."/>
            <person name="Ming W."/>
            <person name="Munidasa M."/>
            <person name="Muniz J."/>
            <person name="Nguyen L."/>
            <person name="Osuji N."/>
            <person name="Pu L.-L."/>
            <person name="Puazo M."/>
            <person name="Skinner E."/>
            <person name="Qu C."/>
            <person name="Quiroz J."/>
            <person name="Raj R."/>
            <person name="Weissenberger G."/>
            <person name="Xin Y."/>
            <person name="Zou X."/>
            <person name="Han Y."/>
            <person name="Worley K."/>
            <person name="Muzny D."/>
            <person name="Gibbs R."/>
        </authorList>
    </citation>
    <scope>NUCLEOTIDE SEQUENCE</scope>
    <source>
        <strain evidence="3">HAZT.00-mixed</strain>
        <tissue evidence="3">Whole organism</tissue>
    </source>
</reference>
<dbReference type="InterPro" id="IPR000618">
    <property type="entry name" value="Insect_cuticle"/>
</dbReference>
<dbReference type="OrthoDB" id="6630665at2759"/>
<evidence type="ECO:0000313" key="4">
    <source>
        <dbReference type="Proteomes" id="UP000694843"/>
    </source>
</evidence>
<dbReference type="GeneID" id="108674986"/>
<dbReference type="PROSITE" id="PS51155">
    <property type="entry name" value="CHIT_BIND_RR_2"/>
    <property type="match status" value="1"/>
</dbReference>
<keyword evidence="4" id="KW-1185">Reference proteome</keyword>
<dbReference type="Proteomes" id="UP000694843">
    <property type="component" value="Unplaced"/>
</dbReference>
<evidence type="ECO:0000256" key="2">
    <source>
        <dbReference type="SAM" id="SignalP"/>
    </source>
</evidence>
<proteinExistence type="predicted"/>
<evidence type="ECO:0000313" key="3">
    <source>
        <dbReference type="EMBL" id="KAA0201830.1"/>
    </source>
</evidence>
<name>A0A6A0H7V7_HYAAZ</name>
<dbReference type="AlphaFoldDB" id="A0A6A0H7V7"/>
<reference evidence="3" key="3">
    <citation type="submission" date="2019-06" db="EMBL/GenBank/DDBJ databases">
        <authorList>
            <person name="Poynton C."/>
            <person name="Hasenbein S."/>
            <person name="Benoit J.B."/>
            <person name="Sepulveda M.S."/>
            <person name="Poelchau M.F."/>
            <person name="Murali S.C."/>
            <person name="Chen S."/>
            <person name="Glastad K.M."/>
            <person name="Werren J.H."/>
            <person name="Vineis J.H."/>
            <person name="Bowen J.L."/>
            <person name="Friedrich M."/>
            <person name="Jones J."/>
            <person name="Robertson H.M."/>
            <person name="Feyereisen R."/>
            <person name="Mechler-Hickson A."/>
            <person name="Mathers N."/>
            <person name="Lee C.E."/>
            <person name="Colbourne J.K."/>
            <person name="Biales A."/>
            <person name="Johnston J.S."/>
            <person name="Wellborn G.A."/>
            <person name="Rosendale A.J."/>
            <person name="Cridge A.G."/>
            <person name="Munoz-Torres M.C."/>
            <person name="Bain P.A."/>
            <person name="Manny A.R."/>
            <person name="Major K.M."/>
            <person name="Lambert F.N."/>
            <person name="Vulpe C.D."/>
            <person name="Tuck P."/>
            <person name="Blalock B.J."/>
            <person name="Lin Y.-Y."/>
            <person name="Smith M.E."/>
            <person name="Ochoa-Acuna H."/>
            <person name="Chen M.-J.M."/>
            <person name="Childers C.P."/>
            <person name="Qu J."/>
            <person name="Dugan S."/>
            <person name="Lee S.L."/>
            <person name="Chao H."/>
            <person name="Dinh H."/>
            <person name="Han Y."/>
            <person name="Doddapaneni H."/>
            <person name="Worley K.C."/>
            <person name="Muzny D.M."/>
            <person name="Gibbs R.A."/>
            <person name="Richards S."/>
        </authorList>
    </citation>
    <scope>NUCLEOTIDE SEQUENCE</scope>
    <source>
        <strain evidence="3">HAZT.00-mixed</strain>
        <tissue evidence="3">Whole organism</tissue>
    </source>
</reference>